<dbReference type="PANTHER" id="PTHR32282:SF34">
    <property type="entry name" value="PENICILLIN-BINDING PROTEIN 1A"/>
    <property type="match status" value="1"/>
</dbReference>
<name>A0A1I2LFL8_9ACTN</name>
<dbReference type="InterPro" id="IPR036950">
    <property type="entry name" value="PBP_transglycosylase"/>
</dbReference>
<dbReference type="Gene3D" id="1.10.3810.10">
    <property type="entry name" value="Biosynthetic peptidoglycan transglycosylase-like"/>
    <property type="match status" value="1"/>
</dbReference>
<protein>
    <submittedName>
        <fullName evidence="5">Transglycosylase</fullName>
    </submittedName>
</protein>
<evidence type="ECO:0000313" key="5">
    <source>
        <dbReference type="EMBL" id="SFF77338.1"/>
    </source>
</evidence>
<dbReference type="EMBL" id="FONV01000021">
    <property type="protein sequence ID" value="SFF77338.1"/>
    <property type="molecule type" value="Genomic_DNA"/>
</dbReference>
<dbReference type="RefSeq" id="WP_177320103.1">
    <property type="nucleotide sequence ID" value="NZ_BOMT01000073.1"/>
</dbReference>
<proteinExistence type="predicted"/>
<keyword evidence="6" id="KW-1185">Reference proteome</keyword>
<reference evidence="5 6" key="1">
    <citation type="submission" date="2016-10" db="EMBL/GenBank/DDBJ databases">
        <authorList>
            <person name="de Groot N.N."/>
        </authorList>
    </citation>
    <scope>NUCLEOTIDE SEQUENCE [LARGE SCALE GENOMIC DNA]</scope>
    <source>
        <strain evidence="5 6">DSM 43019</strain>
    </source>
</reference>
<feature type="domain" description="Glycosyl transferase family 51" evidence="4">
    <location>
        <begin position="108"/>
        <end position="167"/>
    </location>
</feature>
<evidence type="ECO:0000313" key="6">
    <source>
        <dbReference type="Proteomes" id="UP000199645"/>
    </source>
</evidence>
<dbReference type="GO" id="GO:0030288">
    <property type="term" value="C:outer membrane-bounded periplasmic space"/>
    <property type="evidence" value="ECO:0007669"/>
    <property type="project" value="TreeGrafter"/>
</dbReference>
<dbReference type="InterPro" id="IPR050396">
    <property type="entry name" value="Glycosyltr_51/Transpeptidase"/>
</dbReference>
<dbReference type="STRING" id="35752.SAMN05421541_12186"/>
<dbReference type="Pfam" id="PF00912">
    <property type="entry name" value="Transgly"/>
    <property type="match status" value="1"/>
</dbReference>
<dbReference type="InterPro" id="IPR001264">
    <property type="entry name" value="Glyco_trans_51"/>
</dbReference>
<feature type="region of interest" description="Disordered" evidence="2">
    <location>
        <begin position="1"/>
        <end position="20"/>
    </location>
</feature>
<accession>A0A1I2LFL8</accession>
<keyword evidence="3" id="KW-0472">Membrane</keyword>
<dbReference type="PANTHER" id="PTHR32282">
    <property type="entry name" value="BINDING PROTEIN TRANSPEPTIDASE, PUTATIVE-RELATED"/>
    <property type="match status" value="1"/>
</dbReference>
<evidence type="ECO:0000256" key="2">
    <source>
        <dbReference type="SAM" id="MobiDB-lite"/>
    </source>
</evidence>
<keyword evidence="1" id="KW-0808">Transferase</keyword>
<dbReference type="SUPFAM" id="SSF53955">
    <property type="entry name" value="Lysozyme-like"/>
    <property type="match status" value="1"/>
</dbReference>
<evidence type="ECO:0000256" key="3">
    <source>
        <dbReference type="SAM" id="Phobius"/>
    </source>
</evidence>
<dbReference type="GO" id="GO:0008955">
    <property type="term" value="F:peptidoglycan glycosyltransferase activity"/>
    <property type="evidence" value="ECO:0007669"/>
    <property type="project" value="TreeGrafter"/>
</dbReference>
<dbReference type="GO" id="GO:0009252">
    <property type="term" value="P:peptidoglycan biosynthetic process"/>
    <property type="evidence" value="ECO:0007669"/>
    <property type="project" value="TreeGrafter"/>
</dbReference>
<feature type="transmembrane region" description="Helical" evidence="3">
    <location>
        <begin position="24"/>
        <end position="46"/>
    </location>
</feature>
<dbReference type="AlphaFoldDB" id="A0A1I2LFL8"/>
<evidence type="ECO:0000256" key="1">
    <source>
        <dbReference type="ARBA" id="ARBA00022679"/>
    </source>
</evidence>
<dbReference type="InterPro" id="IPR023346">
    <property type="entry name" value="Lysozyme-like_dom_sf"/>
</dbReference>
<dbReference type="Proteomes" id="UP000199645">
    <property type="component" value="Unassembled WGS sequence"/>
</dbReference>
<evidence type="ECO:0000259" key="4">
    <source>
        <dbReference type="Pfam" id="PF00912"/>
    </source>
</evidence>
<organism evidence="5 6">
    <name type="scientific">Actinoplanes philippinensis</name>
    <dbReference type="NCBI Taxonomy" id="35752"/>
    <lineage>
        <taxon>Bacteria</taxon>
        <taxon>Bacillati</taxon>
        <taxon>Actinomycetota</taxon>
        <taxon>Actinomycetes</taxon>
        <taxon>Micromonosporales</taxon>
        <taxon>Micromonosporaceae</taxon>
        <taxon>Actinoplanes</taxon>
    </lineage>
</organism>
<sequence length="203" mass="21560">MTIADLAQPTSAPAPRPGRRGHSVVIGVSIALLLGAGGVTGATYYYDSVPLAESTVTHPVVTVAELPPAVANAFVAAVDPGFYSSDDSPLTRRYVEIAAGAEPGLRTRIMARKAESAYPKEEILERFLNRADYGRGAIGLVTAARTYFQKAPAQLSVPEAALLAVQLDPDHPAPKDGWEQILDTMVDRGWLSPGARDTFTYPA</sequence>
<keyword evidence="3" id="KW-1133">Transmembrane helix</keyword>
<keyword evidence="3" id="KW-0812">Transmembrane</keyword>
<gene>
    <name evidence="5" type="ORF">SAMN05421541_12186</name>
</gene>